<evidence type="ECO:0000256" key="6">
    <source>
        <dbReference type="ARBA" id="ARBA00022723"/>
    </source>
</evidence>
<proteinExistence type="inferred from homology"/>
<dbReference type="AlphaFoldDB" id="E2SEG3"/>
<keyword evidence="8" id="KW-0408">Iron</keyword>
<keyword evidence="14" id="KW-1185">Reference proteome</keyword>
<organism evidence="13 14">
    <name type="scientific">Aeromicrobium marinum DSM 15272</name>
    <dbReference type="NCBI Taxonomy" id="585531"/>
    <lineage>
        <taxon>Bacteria</taxon>
        <taxon>Bacillati</taxon>
        <taxon>Actinomycetota</taxon>
        <taxon>Actinomycetes</taxon>
        <taxon>Propionibacteriales</taxon>
        <taxon>Nocardioidaceae</taxon>
        <taxon>Aeromicrobium</taxon>
    </lineage>
</organism>
<dbReference type="GO" id="GO:0046872">
    <property type="term" value="F:metal ion binding"/>
    <property type="evidence" value="ECO:0007669"/>
    <property type="project" value="UniProtKB-KW"/>
</dbReference>
<dbReference type="PRINTS" id="PR00368">
    <property type="entry name" value="FADPNR"/>
</dbReference>
<comment type="caution">
    <text evidence="13">The sequence shown here is derived from an EMBL/GenBank/DDBJ whole genome shotgun (WGS) entry which is preliminary data.</text>
</comment>
<dbReference type="HOGENOM" id="CLU_003291_4_4_11"/>
<evidence type="ECO:0000256" key="8">
    <source>
        <dbReference type="ARBA" id="ARBA00023004"/>
    </source>
</evidence>
<dbReference type="InterPro" id="IPR036188">
    <property type="entry name" value="FAD/NAD-bd_sf"/>
</dbReference>
<dbReference type="PANTHER" id="PTHR43809">
    <property type="entry name" value="NITRITE REDUCTASE (NADH) LARGE SUBUNIT"/>
    <property type="match status" value="1"/>
</dbReference>
<gene>
    <name evidence="13" type="ORF">HMPREF0063_12422</name>
</gene>
<sequence length="500" mass="51048">MSHAGRSGGRTARVVVVGAGMVGHRFVDELSRLAPDVDITLLGEEPYQPYSRVLLTELIAGRVDLAGLSLPTTDGSRVRMELGVAVIEIDRERRCVVTTQGEHPYDHLVLATGARGRIPLLPGLRDGLPRGAHVLRTLDDARDISAGALNVDHAVVVGSGPLGVELACGLRRRGVAVTVLSSAPHLLDRALDPGAGRIAQGAAEGLGIEVVSAVQIAAVGVSDGRVTAVRLRDGVSYPAGLVVLAAGTTPETGLARAAGLETNVGIVVGDGLRTTLDRRIAAIGDCAETPAGISGLVAPGWAQARALARSIALDVPVELPAVSGSAMSLKAAGLSVVTMGDRSTTAHEGDRVVSLADPQVHRHVELVTRGDTLAGFTCVGAPELAAHLSTQFDRPGLLPEDPLHLLAGSGSARPPAASPTAMPAATTVCRCNGVTKGDLVAAWDEGSTTVDSLAAATAATTGCGGCRELVCGLVDWLERSDPHAASQSAPTTRETSVPTG</sequence>
<comment type="similarity">
    <text evidence="4">Belongs to the nitrite and sulfite reductase 4Fe-4S domain family.</text>
</comment>
<feature type="domain" description="FAD/NAD(P)-binding" evidence="12">
    <location>
        <begin position="13"/>
        <end position="290"/>
    </location>
</feature>
<dbReference type="STRING" id="585531.HMPREF0063_12422"/>
<dbReference type="InterPro" id="IPR023753">
    <property type="entry name" value="FAD/NAD-binding_dom"/>
</dbReference>
<dbReference type="PANTHER" id="PTHR43809:SF1">
    <property type="entry name" value="NITRITE REDUCTASE (NADH) LARGE SUBUNIT"/>
    <property type="match status" value="1"/>
</dbReference>
<evidence type="ECO:0000256" key="7">
    <source>
        <dbReference type="ARBA" id="ARBA00023002"/>
    </source>
</evidence>
<comment type="cofactor">
    <cofactor evidence="1">
        <name>siroheme</name>
        <dbReference type="ChEBI" id="CHEBI:60052"/>
    </cofactor>
</comment>
<dbReference type="GO" id="GO:0051536">
    <property type="term" value="F:iron-sulfur cluster binding"/>
    <property type="evidence" value="ECO:0007669"/>
    <property type="project" value="UniProtKB-KW"/>
</dbReference>
<dbReference type="EMBL" id="ACLF03000007">
    <property type="protein sequence ID" value="EFQ82440.1"/>
    <property type="molecule type" value="Genomic_DNA"/>
</dbReference>
<evidence type="ECO:0000259" key="11">
    <source>
        <dbReference type="Pfam" id="PF04324"/>
    </source>
</evidence>
<evidence type="ECO:0000256" key="4">
    <source>
        <dbReference type="ARBA" id="ARBA00010429"/>
    </source>
</evidence>
<dbReference type="Pfam" id="PF07992">
    <property type="entry name" value="Pyr_redox_2"/>
    <property type="match status" value="1"/>
</dbReference>
<dbReference type="OrthoDB" id="9768666at2"/>
<comment type="pathway">
    <text evidence="3">Nitrogen metabolism; nitrate reduction (assimilation).</text>
</comment>
<accession>E2SEG3</accession>
<evidence type="ECO:0000259" key="12">
    <source>
        <dbReference type="Pfam" id="PF07992"/>
    </source>
</evidence>
<evidence type="ECO:0000313" key="13">
    <source>
        <dbReference type="EMBL" id="EFQ82440.1"/>
    </source>
</evidence>
<dbReference type="PRINTS" id="PR00411">
    <property type="entry name" value="PNDRDTASEI"/>
</dbReference>
<name>E2SEG3_9ACTN</name>
<dbReference type="eggNOG" id="COG1251">
    <property type="taxonomic scope" value="Bacteria"/>
</dbReference>
<evidence type="ECO:0000313" key="14">
    <source>
        <dbReference type="Proteomes" id="UP000003111"/>
    </source>
</evidence>
<reference evidence="13" key="1">
    <citation type="submission" date="2010-08" db="EMBL/GenBank/DDBJ databases">
        <authorList>
            <person name="Muzny D."/>
            <person name="Qin X."/>
            <person name="Buhay C."/>
            <person name="Dugan-Rocha S."/>
            <person name="Ding Y."/>
            <person name="Chen G."/>
            <person name="Hawes A."/>
            <person name="Holder M."/>
            <person name="Jhangiani S."/>
            <person name="Johnson A."/>
            <person name="Khan Z."/>
            <person name="Li Z."/>
            <person name="Liu W."/>
            <person name="Liu X."/>
            <person name="Perez L."/>
            <person name="Shen H."/>
            <person name="Wang Q."/>
            <person name="Watt J."/>
            <person name="Xi L."/>
            <person name="Xin Y."/>
            <person name="Zhou J."/>
            <person name="Deng J."/>
            <person name="Jiang H."/>
            <person name="Liu Y."/>
            <person name="Qu J."/>
            <person name="Song X.-Z."/>
            <person name="Zhang L."/>
            <person name="Villasana D."/>
            <person name="Johnson A."/>
            <person name="Liu J."/>
            <person name="Liyanage D."/>
            <person name="Lorensuhewa L."/>
            <person name="Robinson T."/>
            <person name="Song A."/>
            <person name="Song B.-B."/>
            <person name="Dinh H."/>
            <person name="Thornton R."/>
            <person name="Coyle M."/>
            <person name="Francisco L."/>
            <person name="Jackson L."/>
            <person name="Javaid M."/>
            <person name="Korchina V."/>
            <person name="Kovar C."/>
            <person name="Mata R."/>
            <person name="Mathew T."/>
            <person name="Ngo R."/>
            <person name="Nguyen L."/>
            <person name="Nguyen N."/>
            <person name="Okwuonu G."/>
            <person name="Ongeri F."/>
            <person name="Pham C."/>
            <person name="Simmons D."/>
            <person name="Wilczek-Boney K."/>
            <person name="Hale W."/>
            <person name="Jakkamsetti A."/>
            <person name="Pham P."/>
            <person name="Ruth R."/>
            <person name="San Lucas F."/>
            <person name="Warren J."/>
            <person name="Zhang J."/>
            <person name="Zhao Z."/>
            <person name="Zhou C."/>
            <person name="Zhu D."/>
            <person name="Lee S."/>
            <person name="Bess C."/>
            <person name="Blankenburg K."/>
            <person name="Forbes L."/>
            <person name="Fu Q."/>
            <person name="Gubbala S."/>
            <person name="Hirani K."/>
            <person name="Jayaseelan J.C."/>
            <person name="Lara F."/>
            <person name="Munidasa M."/>
            <person name="Palculict T."/>
            <person name="Patil S."/>
            <person name="Pu L.-L."/>
            <person name="Saada N."/>
            <person name="Tang L."/>
            <person name="Weissenberger G."/>
            <person name="Zhu Y."/>
            <person name="Hemphill L."/>
            <person name="Shang Y."/>
            <person name="Youmans B."/>
            <person name="Ayvaz T."/>
            <person name="Ross M."/>
            <person name="Santibanez J."/>
            <person name="Aqrawi P."/>
            <person name="Gross S."/>
            <person name="Joshi V."/>
            <person name="Fowler G."/>
            <person name="Nazareth L."/>
            <person name="Reid J."/>
            <person name="Worley K."/>
            <person name="Petrosino J."/>
            <person name="Highlander S."/>
            <person name="Gibbs R."/>
        </authorList>
    </citation>
    <scope>NUCLEOTIDE SEQUENCE [LARGE SCALE GENOMIC DNA]</scope>
    <source>
        <strain evidence="13">DSM 15272</strain>
    </source>
</reference>
<dbReference type="SUPFAM" id="SSF51905">
    <property type="entry name" value="FAD/NAD(P)-binding domain"/>
    <property type="match status" value="2"/>
</dbReference>
<comment type="cofactor">
    <cofactor evidence="2">
        <name>[4Fe-4S] cluster</name>
        <dbReference type="ChEBI" id="CHEBI:49883"/>
    </cofactor>
</comment>
<dbReference type="Pfam" id="PF04324">
    <property type="entry name" value="Fer2_BFD"/>
    <property type="match status" value="1"/>
</dbReference>
<protein>
    <submittedName>
        <fullName evidence="13">Pyridine nucleotide-disulfide oxidoreductase</fullName>
    </submittedName>
</protein>
<dbReference type="Gene3D" id="1.10.10.1100">
    <property type="entry name" value="BFD-like [2Fe-2S]-binding domain"/>
    <property type="match status" value="1"/>
</dbReference>
<evidence type="ECO:0000256" key="9">
    <source>
        <dbReference type="ARBA" id="ARBA00023014"/>
    </source>
</evidence>
<dbReference type="InterPro" id="IPR007419">
    <property type="entry name" value="BFD-like_2Fe2S-bd_dom"/>
</dbReference>
<keyword evidence="9" id="KW-0411">Iron-sulfur</keyword>
<dbReference type="Proteomes" id="UP000003111">
    <property type="component" value="Unassembled WGS sequence"/>
</dbReference>
<dbReference type="RefSeq" id="WP_007077514.1">
    <property type="nucleotide sequence ID" value="NZ_CM001024.1"/>
</dbReference>
<feature type="domain" description="BFD-like [2Fe-2S]-binding" evidence="11">
    <location>
        <begin position="428"/>
        <end position="470"/>
    </location>
</feature>
<keyword evidence="5" id="KW-0349">Heme</keyword>
<feature type="region of interest" description="Disordered" evidence="10">
    <location>
        <begin position="481"/>
        <end position="500"/>
    </location>
</feature>
<evidence type="ECO:0000256" key="1">
    <source>
        <dbReference type="ARBA" id="ARBA00001929"/>
    </source>
</evidence>
<evidence type="ECO:0000256" key="5">
    <source>
        <dbReference type="ARBA" id="ARBA00022617"/>
    </source>
</evidence>
<dbReference type="InterPro" id="IPR052034">
    <property type="entry name" value="NasD-like"/>
</dbReference>
<dbReference type="GO" id="GO:0016491">
    <property type="term" value="F:oxidoreductase activity"/>
    <property type="evidence" value="ECO:0007669"/>
    <property type="project" value="UniProtKB-KW"/>
</dbReference>
<keyword evidence="6" id="KW-0479">Metal-binding</keyword>
<dbReference type="Gene3D" id="3.50.50.60">
    <property type="entry name" value="FAD/NAD(P)-binding domain"/>
    <property type="match status" value="2"/>
</dbReference>
<keyword evidence="7" id="KW-0560">Oxidoreductase</keyword>
<dbReference type="InterPro" id="IPR041854">
    <property type="entry name" value="BFD-like_2Fe2S-bd_dom_sf"/>
</dbReference>
<evidence type="ECO:0000256" key="3">
    <source>
        <dbReference type="ARBA" id="ARBA00005096"/>
    </source>
</evidence>
<evidence type="ECO:0000256" key="10">
    <source>
        <dbReference type="SAM" id="MobiDB-lite"/>
    </source>
</evidence>
<evidence type="ECO:0000256" key="2">
    <source>
        <dbReference type="ARBA" id="ARBA00001966"/>
    </source>
</evidence>
<feature type="compositionally biased region" description="Polar residues" evidence="10">
    <location>
        <begin position="485"/>
        <end position="500"/>
    </location>
</feature>